<reference evidence="8" key="1">
    <citation type="submission" date="2019-01" db="EMBL/GenBank/DDBJ databases">
        <title>Genomic analysis of Salicibibacter sp. NKC3-5.</title>
        <authorList>
            <person name="Oh Y.J."/>
        </authorList>
    </citation>
    <scope>NUCLEOTIDE SEQUENCE [LARGE SCALE GENOMIC DNA]</scope>
    <source>
        <strain evidence="8">NKC3-5</strain>
    </source>
</reference>
<dbReference type="InterPro" id="IPR000182">
    <property type="entry name" value="GNAT_dom"/>
</dbReference>
<evidence type="ECO:0000313" key="8">
    <source>
        <dbReference type="Proteomes" id="UP000319756"/>
    </source>
</evidence>
<evidence type="ECO:0000256" key="1">
    <source>
        <dbReference type="ARBA" id="ARBA00022491"/>
    </source>
</evidence>
<dbReference type="GO" id="GO:0016747">
    <property type="term" value="F:acyltransferase activity, transferring groups other than amino-acyl groups"/>
    <property type="evidence" value="ECO:0007669"/>
    <property type="project" value="InterPro"/>
</dbReference>
<name>A0A514LIA3_9BACI</name>
<comment type="catalytic activity">
    <reaction evidence="5">
        <text>glycyl-tRNA(Gly) + acetyl-CoA = N-acetylglycyl-tRNA(Gly) + CoA + H(+)</text>
        <dbReference type="Rhea" id="RHEA:81867"/>
        <dbReference type="Rhea" id="RHEA-COMP:9683"/>
        <dbReference type="Rhea" id="RHEA-COMP:19766"/>
        <dbReference type="ChEBI" id="CHEBI:15378"/>
        <dbReference type="ChEBI" id="CHEBI:57287"/>
        <dbReference type="ChEBI" id="CHEBI:57288"/>
        <dbReference type="ChEBI" id="CHEBI:78522"/>
        <dbReference type="ChEBI" id="CHEBI:232036"/>
    </reaction>
</comment>
<sequence length="151" mass="17806">MFRQFKVNYFLKEEALVLQESGSCRTHLLYYDSKLVGYCSLFADYVNIVKSKRESAGWESTRSPMPEQHYPSIRLHYIGVDSRYREMNLGHILMLMVFDMCIEVSRIVGINFIVVEAMESSVDFFKKYSFEPVKRYNELLIMALKKEDIDV</sequence>
<proteinExistence type="predicted"/>
<keyword evidence="2" id="KW-1277">Toxin-antitoxin system</keyword>
<evidence type="ECO:0000256" key="5">
    <source>
        <dbReference type="ARBA" id="ARBA00049880"/>
    </source>
</evidence>
<feature type="domain" description="N-acetyltransferase" evidence="6">
    <location>
        <begin position="17"/>
        <end position="129"/>
    </location>
</feature>
<dbReference type="AlphaFoldDB" id="A0A514LIA3"/>
<dbReference type="KEGG" id="sale:EPH95_10730"/>
<dbReference type="Gene3D" id="3.40.630.30">
    <property type="match status" value="1"/>
</dbReference>
<keyword evidence="4" id="KW-0012">Acyltransferase</keyword>
<evidence type="ECO:0000256" key="2">
    <source>
        <dbReference type="ARBA" id="ARBA00022649"/>
    </source>
</evidence>
<organism evidence="7 8">
    <name type="scientific">Salicibibacter halophilus</name>
    <dbReference type="NCBI Taxonomy" id="2502791"/>
    <lineage>
        <taxon>Bacteria</taxon>
        <taxon>Bacillati</taxon>
        <taxon>Bacillota</taxon>
        <taxon>Bacilli</taxon>
        <taxon>Bacillales</taxon>
        <taxon>Bacillaceae</taxon>
        <taxon>Salicibibacter</taxon>
    </lineage>
</organism>
<dbReference type="Proteomes" id="UP000319756">
    <property type="component" value="Chromosome"/>
</dbReference>
<evidence type="ECO:0000313" key="7">
    <source>
        <dbReference type="EMBL" id="QDI91586.1"/>
    </source>
</evidence>
<dbReference type="Pfam" id="PF00583">
    <property type="entry name" value="Acetyltransf_1"/>
    <property type="match status" value="1"/>
</dbReference>
<dbReference type="PANTHER" id="PTHR36449:SF1">
    <property type="entry name" value="ACETYLTRANSFERASE"/>
    <property type="match status" value="1"/>
</dbReference>
<dbReference type="EMBL" id="CP035485">
    <property type="protein sequence ID" value="QDI91586.1"/>
    <property type="molecule type" value="Genomic_DNA"/>
</dbReference>
<keyword evidence="8" id="KW-1185">Reference proteome</keyword>
<accession>A0A514LIA3</accession>
<dbReference type="SUPFAM" id="SSF55729">
    <property type="entry name" value="Acyl-CoA N-acyltransferases (Nat)"/>
    <property type="match status" value="1"/>
</dbReference>
<protein>
    <submittedName>
        <fullName evidence="7">GNAT family N-acetyltransferase</fullName>
    </submittedName>
</protein>
<evidence type="ECO:0000259" key="6">
    <source>
        <dbReference type="Pfam" id="PF00583"/>
    </source>
</evidence>
<gene>
    <name evidence="7" type="ORF">EPH95_10730</name>
</gene>
<keyword evidence="1" id="KW-0678">Repressor</keyword>
<evidence type="ECO:0000256" key="3">
    <source>
        <dbReference type="ARBA" id="ARBA00022679"/>
    </source>
</evidence>
<dbReference type="InterPro" id="IPR016181">
    <property type="entry name" value="Acyl_CoA_acyltransferase"/>
</dbReference>
<keyword evidence="3 7" id="KW-0808">Transferase</keyword>
<evidence type="ECO:0000256" key="4">
    <source>
        <dbReference type="ARBA" id="ARBA00023315"/>
    </source>
</evidence>
<dbReference type="PANTHER" id="PTHR36449">
    <property type="entry name" value="ACETYLTRANSFERASE-RELATED"/>
    <property type="match status" value="1"/>
</dbReference>